<organism evidence="2 3">
    <name type="scientific">Piscirickettsia litoralis</name>
    <dbReference type="NCBI Taxonomy" id="1891921"/>
    <lineage>
        <taxon>Bacteria</taxon>
        <taxon>Pseudomonadati</taxon>
        <taxon>Pseudomonadota</taxon>
        <taxon>Gammaproteobacteria</taxon>
        <taxon>Thiotrichales</taxon>
        <taxon>Piscirickettsiaceae</taxon>
        <taxon>Piscirickettsia</taxon>
    </lineage>
</organism>
<accession>A0ABX3A4T8</accession>
<dbReference type="Proteomes" id="UP000094329">
    <property type="component" value="Unassembled WGS sequence"/>
</dbReference>
<dbReference type="RefSeq" id="WP_069313675.1">
    <property type="nucleotide sequence ID" value="NZ_MDTU01000001.1"/>
</dbReference>
<feature type="compositionally biased region" description="Polar residues" evidence="1">
    <location>
        <begin position="185"/>
        <end position="199"/>
    </location>
</feature>
<gene>
    <name evidence="2" type="ORF">BGC07_14510</name>
</gene>
<feature type="region of interest" description="Disordered" evidence="1">
    <location>
        <begin position="185"/>
        <end position="216"/>
    </location>
</feature>
<dbReference type="EMBL" id="MDTU01000001">
    <property type="protein sequence ID" value="ODN43879.1"/>
    <property type="molecule type" value="Genomic_DNA"/>
</dbReference>
<evidence type="ECO:0000256" key="1">
    <source>
        <dbReference type="SAM" id="MobiDB-lite"/>
    </source>
</evidence>
<reference evidence="2 3" key="1">
    <citation type="submission" date="2016-08" db="EMBL/GenBank/DDBJ databases">
        <title>Draft genome sequence of Candidatus Piscirickettsia litoralis, from seawater.</title>
        <authorList>
            <person name="Wan X."/>
            <person name="Lee A.J."/>
            <person name="Hou S."/>
            <person name="Donachie S.P."/>
        </authorList>
    </citation>
    <scope>NUCLEOTIDE SEQUENCE [LARGE SCALE GENOMIC DNA]</scope>
    <source>
        <strain evidence="2 3">Y2</strain>
    </source>
</reference>
<evidence type="ECO:0000313" key="3">
    <source>
        <dbReference type="Proteomes" id="UP000094329"/>
    </source>
</evidence>
<keyword evidence="3" id="KW-1185">Reference proteome</keyword>
<comment type="caution">
    <text evidence="2">The sequence shown here is derived from an EMBL/GenBank/DDBJ whole genome shotgun (WGS) entry which is preliminary data.</text>
</comment>
<name>A0ABX3A4T8_9GAMM</name>
<protein>
    <submittedName>
        <fullName evidence="2">Uncharacterized protein</fullName>
    </submittedName>
</protein>
<proteinExistence type="predicted"/>
<sequence>MTHLKMGKRIFEELSKAKYGNKYMNHFSNLFGPGTYEITKSKIKNSGILFNDKQVSFNRLNGNNGHETLFSISEKGALNFSASKAKDLQPLFEDMFKHGSKLKITINSKTNANAIIKKYTALRKAAIAVGRNPSAVIEISDRKNLLSLNKNVKKIRRSIDRINTQSEVTPESIYTQKIKESITANTNKQPFNPFSSPDIQSLAKKSASESSSELDS</sequence>
<feature type="compositionally biased region" description="Low complexity" evidence="1">
    <location>
        <begin position="201"/>
        <end position="216"/>
    </location>
</feature>
<evidence type="ECO:0000313" key="2">
    <source>
        <dbReference type="EMBL" id="ODN43879.1"/>
    </source>
</evidence>